<evidence type="ECO:0000313" key="1">
    <source>
        <dbReference type="EMBL" id="WPH02474.1"/>
    </source>
</evidence>
<evidence type="ECO:0000313" key="2">
    <source>
        <dbReference type="Proteomes" id="UP001303373"/>
    </source>
</evidence>
<accession>A0AAQ3R919</accession>
<protein>
    <submittedName>
        <fullName evidence="1">Uncharacterized protein</fullName>
    </submittedName>
</protein>
<name>A0AAQ3R919_9PEZI</name>
<organism evidence="1 2">
    <name type="scientific">Acrodontium crateriforme</name>
    <dbReference type="NCBI Taxonomy" id="150365"/>
    <lineage>
        <taxon>Eukaryota</taxon>
        <taxon>Fungi</taxon>
        <taxon>Dikarya</taxon>
        <taxon>Ascomycota</taxon>
        <taxon>Pezizomycotina</taxon>
        <taxon>Dothideomycetes</taxon>
        <taxon>Dothideomycetidae</taxon>
        <taxon>Mycosphaerellales</taxon>
        <taxon>Teratosphaeriaceae</taxon>
        <taxon>Acrodontium</taxon>
    </lineage>
</organism>
<reference evidence="1 2" key="1">
    <citation type="submission" date="2023-11" db="EMBL/GenBank/DDBJ databases">
        <title>An acidophilic fungus is an integral part of prey digestion in a carnivorous sundew plant.</title>
        <authorList>
            <person name="Tsai I.J."/>
        </authorList>
    </citation>
    <scope>NUCLEOTIDE SEQUENCE [LARGE SCALE GENOMIC DNA]</scope>
    <source>
        <strain evidence="1">169a</strain>
    </source>
</reference>
<dbReference type="EMBL" id="CP138587">
    <property type="protein sequence ID" value="WPH02474.1"/>
    <property type="molecule type" value="Genomic_DNA"/>
</dbReference>
<gene>
    <name evidence="1" type="ORF">R9X50_00533800</name>
</gene>
<proteinExistence type="predicted"/>
<dbReference type="AlphaFoldDB" id="A0AAQ3R919"/>
<keyword evidence="2" id="KW-1185">Reference proteome</keyword>
<dbReference type="Proteomes" id="UP001303373">
    <property type="component" value="Chromosome 8"/>
</dbReference>
<sequence length="124" mass="14192">MSSDQCKRLEGYCKTIWGEGDDYEFDVETDDYEYYQIFVGREQDGRLCPLTATSVCCGEESAWRDLERMLQVWATQVETGKPMTKEQKLTIFGGPRGDLRDVIELVDRVLAEKLLESMVDGNCS</sequence>